<dbReference type="FunFam" id="2.130.10.10:FF:002190">
    <property type="entry name" value="Uncharacterized protein"/>
    <property type="match status" value="1"/>
</dbReference>
<feature type="coiled-coil region" evidence="4">
    <location>
        <begin position="802"/>
        <end position="963"/>
    </location>
</feature>
<feature type="compositionally biased region" description="Polar residues" evidence="5">
    <location>
        <begin position="386"/>
        <end position="396"/>
    </location>
</feature>
<dbReference type="InterPro" id="IPR036322">
    <property type="entry name" value="WD40_repeat_dom_sf"/>
</dbReference>
<evidence type="ECO:0000256" key="2">
    <source>
        <dbReference type="ARBA" id="ARBA00022737"/>
    </source>
</evidence>
<dbReference type="SUPFAM" id="SSF50978">
    <property type="entry name" value="WD40 repeat-like"/>
    <property type="match status" value="1"/>
</dbReference>
<feature type="region of interest" description="Disordered" evidence="5">
    <location>
        <begin position="386"/>
        <end position="417"/>
    </location>
</feature>
<dbReference type="PROSITE" id="PS00678">
    <property type="entry name" value="WD_REPEATS_1"/>
    <property type="match status" value="1"/>
</dbReference>
<dbReference type="GO" id="GO:0005840">
    <property type="term" value="C:ribosome"/>
    <property type="evidence" value="ECO:0007669"/>
    <property type="project" value="UniProtKB-KW"/>
</dbReference>
<dbReference type="Proteomes" id="UP000195570">
    <property type="component" value="Unassembled WGS sequence"/>
</dbReference>
<sequence length="1340" mass="150487">MEERKGHDRTLVKRHAFGVKADVSGCVCWVEEGTLLYPIGKTAAMHNLNTNTQRFFETSQRSGGITALAVSANKKFIAMAESGAAPQVQVFDTVTRKRRKVLTVPDLEGDRFTALDFSADGRHLVTQGGAPQWRLFFWNWERSKPLASTSVVADFGLQEICEAHNESDAAPGSLSSGARTTAAQSSTTSMSHVTCVTVCPSDPLLIGVSGFGFMYFYRYQEGVLRIQPHISFARERTSNFLTHSWVGRDRVVASTQNGELLLIEAGVFRRILPVPPSTTEGAVNPAVLAIVPTRNGFIAGSDQGTVAIYETIGSANESYAIVYNVPVPSEKPGEVKSDDLGVASRPVATNKLRASIISDGQTEGEGGQDAPAKPLFVINDVTQGKISSTTESSPTVSGKGIRPAQLRLEAGRPEPRKDNSVVHLCIDQTEETVAMVTHGGQILAFNFASDWSKVSAEEPPTVLHVCQPFHIGGIIGLDCSVKKPYLATSGVDQSVRIWNTSTHRLETCEYFTSQPGALAIHPNGLYLVVCFPDKVRVLSILWNGLRERRVINLRNTTDVKYSVGGSYFAVAHGNIIHLYNSLTCDVHGQLRGHPQKINCFQWCATSPYPTDNSIISSSLDGIVINWNISEMRKETEYADKKHQFRYITADDRTLWAVSEPTSIAMDVQWKSTLHEMDRYTTSDIAANAAVTEYEFVESKVTSLLIAPKQRMLFGGMDDGSVKFMSFPLQVGVQEVPIVAHMGPVGRMVLSHDESTLYTISSDGTLFIFDAREDGRPLQRDLGYFSDDVLVLASEVEDHDITIESLRHTTEKLRTDIESDEKRRNHEQNTRLRERADEFKNELDTLDAEYEALLNAKAEQERAFVAVKLEKEGESAPQLEGLEREGQAEVQRLEDLCAELQHKLDQSTFVYEREVEDLLAEIQRHQEEDHDRFKDVVSKREKGLQKLEQQVQRTKANNAEVRQRLELDTDAEVMNVEKQNQAELNAIRERYLRMKGEGAIMRKNTLRMQKETDVHNSELQVLDNAKATLTEQLSELNETMAQLHQDIDERDAIIGEKERKIYDLKKLNQELEKHKFVLDYRIRQLKSQMEPRQREIAREHQRISERNVELDNLHGNNIALRQNIEELKAELAQQQQQIKQTLSHMKDFETYKSRVKRDIGEIAPAMQDAAMLRDVVERLYQRHVVARDGQRAAQVGQEIKDEFKSQVEYLSTSVEALSRKCEADQEQHRCEVSGMMMENLTLIREIHELRAELADLRNVSVTVADEGKRHAMLEERGKQGPPGRVALPTGLAGVKRPELLWELEENRKALKSIRDHVESLQQMLASLAPPKSAIVSLPPLV</sequence>
<organism evidence="6 7">
    <name type="scientific">Trypanosoma equiperdum</name>
    <dbReference type="NCBI Taxonomy" id="5694"/>
    <lineage>
        <taxon>Eukaryota</taxon>
        <taxon>Discoba</taxon>
        <taxon>Euglenozoa</taxon>
        <taxon>Kinetoplastea</taxon>
        <taxon>Metakinetoplastina</taxon>
        <taxon>Trypanosomatida</taxon>
        <taxon>Trypanosomatidae</taxon>
        <taxon>Trypanosoma</taxon>
    </lineage>
</organism>
<keyword evidence="3" id="KW-0687">Ribonucleoprotein</keyword>
<dbReference type="EMBL" id="CZPT02000654">
    <property type="protein sequence ID" value="SCU66946.1"/>
    <property type="molecule type" value="Genomic_DNA"/>
</dbReference>
<evidence type="ECO:0000256" key="3">
    <source>
        <dbReference type="ARBA" id="ARBA00022980"/>
    </source>
</evidence>
<feature type="coiled-coil region" evidence="4">
    <location>
        <begin position="1109"/>
        <end position="1143"/>
    </location>
</feature>
<reference evidence="6" key="1">
    <citation type="submission" date="2016-09" db="EMBL/GenBank/DDBJ databases">
        <authorList>
            <person name="Hebert L."/>
            <person name="Moumen B."/>
        </authorList>
    </citation>
    <scope>NUCLEOTIDE SEQUENCE [LARGE SCALE GENOMIC DNA]</scope>
    <source>
        <strain evidence="6">OVI</strain>
    </source>
</reference>
<keyword evidence="1" id="KW-0853">WD repeat</keyword>
<dbReference type="Gene3D" id="2.130.10.10">
    <property type="entry name" value="YVTN repeat-like/Quinoprotein amine dehydrogenase"/>
    <property type="match status" value="2"/>
</dbReference>
<name>A0A1G4I522_TRYEQ</name>
<evidence type="ECO:0000313" key="6">
    <source>
        <dbReference type="EMBL" id="SCU66946.1"/>
    </source>
</evidence>
<dbReference type="GeneID" id="92374297"/>
<dbReference type="PANTHER" id="PTHR32215">
    <property type="entry name" value="CILIA- AND FLAGELLA-ASSOCIATED PROTEIN 57"/>
    <property type="match status" value="1"/>
</dbReference>
<evidence type="ECO:0000256" key="1">
    <source>
        <dbReference type="ARBA" id="ARBA00022574"/>
    </source>
</evidence>
<comment type="caution">
    <text evidence="6">The sequence shown here is derived from an EMBL/GenBank/DDBJ whole genome shotgun (WGS) entry which is preliminary data.</text>
</comment>
<dbReference type="InterPro" id="IPR019775">
    <property type="entry name" value="WD40_repeat_CS"/>
</dbReference>
<dbReference type="RefSeq" id="XP_067078317.1">
    <property type="nucleotide sequence ID" value="XM_067222216.1"/>
</dbReference>
<dbReference type="SUPFAM" id="SSF50998">
    <property type="entry name" value="Quinoprotein alcohol dehydrogenase-like"/>
    <property type="match status" value="1"/>
</dbReference>
<evidence type="ECO:0000256" key="5">
    <source>
        <dbReference type="SAM" id="MobiDB-lite"/>
    </source>
</evidence>
<dbReference type="InterPro" id="IPR001680">
    <property type="entry name" value="WD40_rpt"/>
</dbReference>
<feature type="coiled-coil region" evidence="4">
    <location>
        <begin position="1018"/>
        <end position="1073"/>
    </location>
</feature>
<dbReference type="VEuPathDB" id="TriTrypDB:TEOVI_000035700"/>
<dbReference type="SMART" id="SM00320">
    <property type="entry name" value="WD40"/>
    <property type="match status" value="7"/>
</dbReference>
<keyword evidence="4" id="KW-0175">Coiled coil</keyword>
<keyword evidence="2" id="KW-0677">Repeat</keyword>
<dbReference type="InterPro" id="IPR015943">
    <property type="entry name" value="WD40/YVTN_repeat-like_dom_sf"/>
</dbReference>
<evidence type="ECO:0000256" key="4">
    <source>
        <dbReference type="SAM" id="Coils"/>
    </source>
</evidence>
<dbReference type="PANTHER" id="PTHR32215:SF0">
    <property type="entry name" value="CILIA- AND FLAGELLA-ASSOCIATED PROTEIN 57"/>
    <property type="match status" value="1"/>
</dbReference>
<dbReference type="InterPro" id="IPR052993">
    <property type="entry name" value="CFA-57"/>
</dbReference>
<keyword evidence="7" id="KW-1185">Reference proteome</keyword>
<evidence type="ECO:0000313" key="7">
    <source>
        <dbReference type="Proteomes" id="UP000195570"/>
    </source>
</evidence>
<dbReference type="Pfam" id="PF00400">
    <property type="entry name" value="WD40"/>
    <property type="match status" value="2"/>
</dbReference>
<protein>
    <submittedName>
        <fullName evidence="6">WD domain, G-beta repeat, putative</fullName>
    </submittedName>
</protein>
<proteinExistence type="predicted"/>
<dbReference type="InterPro" id="IPR011047">
    <property type="entry name" value="Quinoprotein_ADH-like_sf"/>
</dbReference>
<keyword evidence="3" id="KW-0689">Ribosomal protein</keyword>
<gene>
    <name evidence="6" type="ORF">TEOVI_000035700</name>
</gene>
<accession>A0A1G4I522</accession>